<sequence>MRNFRSRYLVPGDIGLRYYSVKDLPLLNGDEILIPVMSFVEGGIRFPLHPLLIDFLQTVNACPGQLSINVFRIVMGVVALNRLLKVNLTTRDILYVYSYTCLGSESDTLCHFRAKSVNRKLVTALPSSNKGIDSDWLVVSGNWFSGTSRCRNQFGCPVSARLNILASAANLEDIKKVLDSNICVDEFGQPRAASVLLGYRPLIESFLDDPTVPRSQETPIEPSVLYVAQPSNSIPQVDHPSLIPTGAVLEMAPPVDVFEIIGKKSKGASSSKSKGKAKEGVQTRRSKKAIFQVFAPEQTVRDEEPRLVPSTEPSSLPQIVEGAESVRIEEQAPRPKRARVVFEQSEIPGPSVQSEPWVPEITVLGATCLPGDYEAWEKMSLGRLFRHISRGLVMGVQAAEARAYGLHQRQKEMEAEHEKAMSDVLANASKNREDLEKKHLETINLMKDAEEKARTESEQRVKLEADLIQLQEKIKELEAECVRSIGEALENGKREGKQEAWGKIKDQILGVYNRSFRDGWKAALKMVDTPASSDLFLRESTPLPFPDAGLRESDKEDEDEEDGKDEEDEIAIVGDDQDGQAASPVLISADDPPIPTTSTPVDSVPMTTEDPPAPSA</sequence>
<name>A0A2N9ECK2_FAGSY</name>
<feature type="region of interest" description="Disordered" evidence="2">
    <location>
        <begin position="537"/>
        <end position="616"/>
    </location>
</feature>
<protein>
    <submittedName>
        <fullName evidence="3">Uncharacterized protein</fullName>
    </submittedName>
</protein>
<accession>A0A2N9ECK2</accession>
<dbReference type="EMBL" id="OIVN01000003">
    <property type="protein sequence ID" value="SPC72360.1"/>
    <property type="molecule type" value="Genomic_DNA"/>
</dbReference>
<organism evidence="3">
    <name type="scientific">Fagus sylvatica</name>
    <name type="common">Beechnut</name>
    <dbReference type="NCBI Taxonomy" id="28930"/>
    <lineage>
        <taxon>Eukaryota</taxon>
        <taxon>Viridiplantae</taxon>
        <taxon>Streptophyta</taxon>
        <taxon>Embryophyta</taxon>
        <taxon>Tracheophyta</taxon>
        <taxon>Spermatophyta</taxon>
        <taxon>Magnoliopsida</taxon>
        <taxon>eudicotyledons</taxon>
        <taxon>Gunneridae</taxon>
        <taxon>Pentapetalae</taxon>
        <taxon>rosids</taxon>
        <taxon>fabids</taxon>
        <taxon>Fagales</taxon>
        <taxon>Fagaceae</taxon>
        <taxon>Fagus</taxon>
    </lineage>
</organism>
<feature type="compositionally biased region" description="Acidic residues" evidence="2">
    <location>
        <begin position="555"/>
        <end position="578"/>
    </location>
</feature>
<gene>
    <name evidence="3" type="ORF">FSB_LOCUS242</name>
</gene>
<feature type="coiled-coil region" evidence="1">
    <location>
        <begin position="418"/>
        <end position="487"/>
    </location>
</feature>
<evidence type="ECO:0000313" key="3">
    <source>
        <dbReference type="EMBL" id="SPC72360.1"/>
    </source>
</evidence>
<dbReference type="AlphaFoldDB" id="A0A2N9ECK2"/>
<keyword evidence="1" id="KW-0175">Coiled coil</keyword>
<evidence type="ECO:0000256" key="2">
    <source>
        <dbReference type="SAM" id="MobiDB-lite"/>
    </source>
</evidence>
<reference evidence="3" key="1">
    <citation type="submission" date="2018-02" db="EMBL/GenBank/DDBJ databases">
        <authorList>
            <person name="Cohen D.B."/>
            <person name="Kent A.D."/>
        </authorList>
    </citation>
    <scope>NUCLEOTIDE SEQUENCE</scope>
</reference>
<evidence type="ECO:0000256" key="1">
    <source>
        <dbReference type="SAM" id="Coils"/>
    </source>
</evidence>
<proteinExistence type="predicted"/>